<keyword evidence="2" id="KW-1185">Reference proteome</keyword>
<dbReference type="InParanoid" id="J4ICQ9"/>
<name>J4ICQ9_9APHY</name>
<dbReference type="AlphaFoldDB" id="J4ICQ9"/>
<reference evidence="1 2" key="1">
    <citation type="journal article" date="2012" name="Appl. Environ. Microbiol.">
        <title>Short-read sequencing for genomic analysis of the brown rot fungus Fibroporia radiculosa.</title>
        <authorList>
            <person name="Tang J.D."/>
            <person name="Perkins A.D."/>
            <person name="Sonstegard T.S."/>
            <person name="Schroeder S.G."/>
            <person name="Burgess S.C."/>
            <person name="Diehl S.V."/>
        </authorList>
    </citation>
    <scope>NUCLEOTIDE SEQUENCE [LARGE SCALE GENOMIC DNA]</scope>
    <source>
        <strain evidence="1 2">TFFH 294</strain>
    </source>
</reference>
<dbReference type="EMBL" id="HE797530">
    <property type="protein sequence ID" value="CCM06841.1"/>
    <property type="molecule type" value="Genomic_DNA"/>
</dbReference>
<organism evidence="1 2">
    <name type="scientific">Fibroporia radiculosa</name>
    <dbReference type="NCBI Taxonomy" id="599839"/>
    <lineage>
        <taxon>Eukaryota</taxon>
        <taxon>Fungi</taxon>
        <taxon>Dikarya</taxon>
        <taxon>Basidiomycota</taxon>
        <taxon>Agaricomycotina</taxon>
        <taxon>Agaricomycetes</taxon>
        <taxon>Polyporales</taxon>
        <taxon>Fibroporiaceae</taxon>
        <taxon>Fibroporia</taxon>
    </lineage>
</organism>
<dbReference type="HOGENOM" id="CLU_3413111_0_0_1"/>
<evidence type="ECO:0000313" key="1">
    <source>
        <dbReference type="EMBL" id="CCM06841.1"/>
    </source>
</evidence>
<dbReference type="Proteomes" id="UP000006352">
    <property type="component" value="Unassembled WGS sequence"/>
</dbReference>
<sequence length="28" mass="3167">MSSDNLDYLSKLSLTEDHKHLKCISSSN</sequence>
<proteinExistence type="predicted"/>
<evidence type="ECO:0000313" key="2">
    <source>
        <dbReference type="Proteomes" id="UP000006352"/>
    </source>
</evidence>
<gene>
    <name evidence="1" type="ORF">FIBRA_09144</name>
</gene>
<accession>J4ICQ9</accession>
<protein>
    <submittedName>
        <fullName evidence="1">Uncharacterized protein</fullName>
    </submittedName>
</protein>